<dbReference type="NCBIfam" id="TIGR02937">
    <property type="entry name" value="sigma70-ECF"/>
    <property type="match status" value="1"/>
</dbReference>
<reference evidence="7 8" key="1">
    <citation type="submission" date="2016-10" db="EMBL/GenBank/DDBJ databases">
        <authorList>
            <person name="de Groot N.N."/>
        </authorList>
    </citation>
    <scope>NUCLEOTIDE SEQUENCE [LARGE SCALE GENOMIC DNA]</scope>
    <source>
        <strain evidence="7 8">CGMCC 1.9109</strain>
    </source>
</reference>
<protein>
    <submittedName>
        <fullName evidence="7">RNA polymerase sigma-70 factor, ECF subfamily</fullName>
    </submittedName>
</protein>
<accession>A0A1G7ABF3</accession>
<dbReference type="Proteomes" id="UP000183685">
    <property type="component" value="Unassembled WGS sequence"/>
</dbReference>
<dbReference type="GO" id="GO:0003677">
    <property type="term" value="F:DNA binding"/>
    <property type="evidence" value="ECO:0007669"/>
    <property type="project" value="InterPro"/>
</dbReference>
<sequence>MNTTKTDLKAALETEFPHLRRYAQSLTRDRSDAEDLAQAAIVRALTRAHQFKAGTNLRGWLFTILKNIHIDRQRKAARQGPKVAYEDWYQETQCAPTQEKHIEMSEVADRLQDLKKDQQKVIKLSVFDGLDHQEIAKKMNVAVGTVKSRLCRARRALAVN</sequence>
<dbReference type="PANTHER" id="PTHR43133:SF25">
    <property type="entry name" value="RNA POLYMERASE SIGMA FACTOR RFAY-RELATED"/>
    <property type="match status" value="1"/>
</dbReference>
<keyword evidence="3" id="KW-0731">Sigma factor</keyword>
<dbReference type="InterPro" id="IPR053866">
    <property type="entry name" value="PhyR_sigma2"/>
</dbReference>
<dbReference type="GO" id="GO:0016987">
    <property type="term" value="F:sigma factor activity"/>
    <property type="evidence" value="ECO:0007669"/>
    <property type="project" value="UniProtKB-KW"/>
</dbReference>
<dbReference type="SUPFAM" id="SSF88946">
    <property type="entry name" value="Sigma2 domain of RNA polymerase sigma factors"/>
    <property type="match status" value="1"/>
</dbReference>
<organism evidence="7 8">
    <name type="scientific">Kordiimonas lacus</name>
    <dbReference type="NCBI Taxonomy" id="637679"/>
    <lineage>
        <taxon>Bacteria</taxon>
        <taxon>Pseudomonadati</taxon>
        <taxon>Pseudomonadota</taxon>
        <taxon>Alphaproteobacteria</taxon>
        <taxon>Kordiimonadales</taxon>
        <taxon>Kordiimonadaceae</taxon>
        <taxon>Kordiimonas</taxon>
    </lineage>
</organism>
<dbReference type="GO" id="GO:0006352">
    <property type="term" value="P:DNA-templated transcription initiation"/>
    <property type="evidence" value="ECO:0007669"/>
    <property type="project" value="InterPro"/>
</dbReference>
<dbReference type="SUPFAM" id="SSF88659">
    <property type="entry name" value="Sigma3 and sigma4 domains of RNA polymerase sigma factors"/>
    <property type="match status" value="1"/>
</dbReference>
<dbReference type="Pfam" id="PF08281">
    <property type="entry name" value="Sigma70_r4_2"/>
    <property type="match status" value="1"/>
</dbReference>
<dbReference type="Gene3D" id="1.10.10.10">
    <property type="entry name" value="Winged helix-like DNA-binding domain superfamily/Winged helix DNA-binding domain"/>
    <property type="match status" value="1"/>
</dbReference>
<dbReference type="AlphaFoldDB" id="A0A1G7ABF3"/>
<evidence type="ECO:0000259" key="6">
    <source>
        <dbReference type="Pfam" id="PF22029"/>
    </source>
</evidence>
<keyword evidence="4" id="KW-0804">Transcription</keyword>
<evidence type="ECO:0000256" key="1">
    <source>
        <dbReference type="ARBA" id="ARBA00010641"/>
    </source>
</evidence>
<dbReference type="InterPro" id="IPR013249">
    <property type="entry name" value="RNA_pol_sigma70_r4_t2"/>
</dbReference>
<proteinExistence type="inferred from homology"/>
<evidence type="ECO:0000313" key="8">
    <source>
        <dbReference type="Proteomes" id="UP000183685"/>
    </source>
</evidence>
<dbReference type="RefSeq" id="WP_068304648.1">
    <property type="nucleotide sequence ID" value="NZ_FNAK01000004.1"/>
</dbReference>
<evidence type="ECO:0000256" key="3">
    <source>
        <dbReference type="ARBA" id="ARBA00023082"/>
    </source>
</evidence>
<evidence type="ECO:0000256" key="4">
    <source>
        <dbReference type="ARBA" id="ARBA00023163"/>
    </source>
</evidence>
<keyword evidence="2" id="KW-0805">Transcription regulation</keyword>
<dbReference type="STRING" id="637679.GCA_001550055_01695"/>
<dbReference type="InterPro" id="IPR013324">
    <property type="entry name" value="RNA_pol_sigma_r3/r4-like"/>
</dbReference>
<dbReference type="EMBL" id="FNAK01000004">
    <property type="protein sequence ID" value="SDE12003.1"/>
    <property type="molecule type" value="Genomic_DNA"/>
</dbReference>
<dbReference type="InterPro" id="IPR013325">
    <property type="entry name" value="RNA_pol_sigma_r2"/>
</dbReference>
<evidence type="ECO:0000313" key="7">
    <source>
        <dbReference type="EMBL" id="SDE12003.1"/>
    </source>
</evidence>
<feature type="domain" description="PhyR sigma2" evidence="6">
    <location>
        <begin position="13"/>
        <end position="65"/>
    </location>
</feature>
<dbReference type="CDD" id="cd06171">
    <property type="entry name" value="Sigma70_r4"/>
    <property type="match status" value="1"/>
</dbReference>
<dbReference type="InterPro" id="IPR014284">
    <property type="entry name" value="RNA_pol_sigma-70_dom"/>
</dbReference>
<evidence type="ECO:0000259" key="5">
    <source>
        <dbReference type="Pfam" id="PF08281"/>
    </source>
</evidence>
<feature type="domain" description="RNA polymerase sigma factor 70 region 4 type 2" evidence="5">
    <location>
        <begin position="107"/>
        <end position="157"/>
    </location>
</feature>
<keyword evidence="8" id="KW-1185">Reference proteome</keyword>
<gene>
    <name evidence="7" type="ORF">SAMN04488071_2162</name>
</gene>
<dbReference type="InterPro" id="IPR039425">
    <property type="entry name" value="RNA_pol_sigma-70-like"/>
</dbReference>
<comment type="similarity">
    <text evidence="1">Belongs to the sigma-70 factor family. ECF subfamily.</text>
</comment>
<name>A0A1G7ABF3_9PROT</name>
<dbReference type="Gene3D" id="1.10.1740.10">
    <property type="match status" value="1"/>
</dbReference>
<evidence type="ECO:0000256" key="2">
    <source>
        <dbReference type="ARBA" id="ARBA00023015"/>
    </source>
</evidence>
<dbReference type="Pfam" id="PF22029">
    <property type="entry name" value="PhyR_sigma2"/>
    <property type="match status" value="1"/>
</dbReference>
<dbReference type="InterPro" id="IPR036388">
    <property type="entry name" value="WH-like_DNA-bd_sf"/>
</dbReference>
<dbReference type="PANTHER" id="PTHR43133">
    <property type="entry name" value="RNA POLYMERASE ECF-TYPE SIGMA FACTO"/>
    <property type="match status" value="1"/>
</dbReference>